<gene>
    <name evidence="11 13" type="primary">nadD</name>
    <name evidence="13" type="ORF">I9W95_00160</name>
</gene>
<dbReference type="GO" id="GO:0004515">
    <property type="term" value="F:nicotinate-nucleotide adenylyltransferase activity"/>
    <property type="evidence" value="ECO:0007669"/>
    <property type="project" value="UniProtKB-EC"/>
</dbReference>
<protein>
    <recommendedName>
        <fullName evidence="11">Probable nicotinate-nucleotide adenylyltransferase</fullName>
        <ecNumber evidence="11">2.7.7.18</ecNumber>
    </recommendedName>
    <alternativeName>
        <fullName evidence="11">Deamido-NAD(+) diphosphorylase</fullName>
    </alternativeName>
    <alternativeName>
        <fullName evidence="11">Deamido-NAD(+) pyrophosphorylase</fullName>
    </alternativeName>
    <alternativeName>
        <fullName evidence="11">Nicotinate mononucleotide adenylyltransferase</fullName>
        <shortName evidence="11">NaMN adenylyltransferase</shortName>
    </alternativeName>
</protein>
<keyword evidence="4 11" id="KW-0662">Pyridine nucleotide biosynthesis</keyword>
<dbReference type="EMBL" id="JAEDAH010000001">
    <property type="protein sequence ID" value="MCA6062011.1"/>
    <property type="molecule type" value="Genomic_DNA"/>
</dbReference>
<evidence type="ECO:0000256" key="1">
    <source>
        <dbReference type="ARBA" id="ARBA00002324"/>
    </source>
</evidence>
<evidence type="ECO:0000313" key="14">
    <source>
        <dbReference type="Proteomes" id="UP000714380"/>
    </source>
</evidence>
<sequence length="219" mass="24840">MAKSVNKPDPQRPQRWALLGGTFDPIHIGHLRIAVQLRDQGFDKVLLIPNSIPPHRPQPQATGKQRLAMLALACQNLTGVEPCSIELERDDLSYSAVTVAALRAQYPDVGFTWVMGQDAWQGFEHWYKPLELLEQANLLVISRPGVRSVSHWQELQLEQRECDLPQLLGFSAGHICLHHWPELDISASDLRRAIKQGDNVTFLTPDAVLEYIIQQQLYR</sequence>
<evidence type="ECO:0000256" key="10">
    <source>
        <dbReference type="ARBA" id="ARBA00048721"/>
    </source>
</evidence>
<name>A0ABS7ZNG1_9GAMM</name>
<dbReference type="SUPFAM" id="SSF52374">
    <property type="entry name" value="Nucleotidylyl transferase"/>
    <property type="match status" value="1"/>
</dbReference>
<comment type="pathway">
    <text evidence="2 11">Cofactor biosynthesis; NAD(+) biosynthesis; deamido-NAD(+) from nicotinate D-ribonucleotide: step 1/1.</text>
</comment>
<evidence type="ECO:0000256" key="9">
    <source>
        <dbReference type="ARBA" id="ARBA00023027"/>
    </source>
</evidence>
<dbReference type="Pfam" id="PF01467">
    <property type="entry name" value="CTP_transf_like"/>
    <property type="match status" value="1"/>
</dbReference>
<feature type="domain" description="Cytidyltransferase-like" evidence="12">
    <location>
        <begin position="18"/>
        <end position="192"/>
    </location>
</feature>
<evidence type="ECO:0000256" key="5">
    <source>
        <dbReference type="ARBA" id="ARBA00022679"/>
    </source>
</evidence>
<evidence type="ECO:0000256" key="6">
    <source>
        <dbReference type="ARBA" id="ARBA00022695"/>
    </source>
</evidence>
<keyword evidence="9 11" id="KW-0520">NAD</keyword>
<dbReference type="PANTHER" id="PTHR39321:SF3">
    <property type="entry name" value="PHOSPHOPANTETHEINE ADENYLYLTRANSFERASE"/>
    <property type="match status" value="1"/>
</dbReference>
<keyword evidence="5 11" id="KW-0808">Transferase</keyword>
<comment type="function">
    <text evidence="1 11">Catalyzes the reversible adenylation of nicotinate mononucleotide (NaMN) to nicotinic acid adenine dinucleotide (NaAD).</text>
</comment>
<dbReference type="Gene3D" id="3.40.50.620">
    <property type="entry name" value="HUPs"/>
    <property type="match status" value="1"/>
</dbReference>
<organism evidence="13 14">
    <name type="scientific">Thalassolituus marinus</name>
    <dbReference type="NCBI Taxonomy" id="671053"/>
    <lineage>
        <taxon>Bacteria</taxon>
        <taxon>Pseudomonadati</taxon>
        <taxon>Pseudomonadota</taxon>
        <taxon>Gammaproteobacteria</taxon>
        <taxon>Oceanospirillales</taxon>
        <taxon>Oceanospirillaceae</taxon>
        <taxon>Thalassolituus</taxon>
    </lineage>
</organism>
<evidence type="ECO:0000313" key="13">
    <source>
        <dbReference type="EMBL" id="MCA6062011.1"/>
    </source>
</evidence>
<dbReference type="CDD" id="cd02165">
    <property type="entry name" value="NMNAT"/>
    <property type="match status" value="1"/>
</dbReference>
<proteinExistence type="inferred from homology"/>
<comment type="caution">
    <text evidence="13">The sequence shown here is derived from an EMBL/GenBank/DDBJ whole genome shotgun (WGS) entry which is preliminary data.</text>
</comment>
<evidence type="ECO:0000256" key="4">
    <source>
        <dbReference type="ARBA" id="ARBA00022642"/>
    </source>
</evidence>
<comment type="catalytic activity">
    <reaction evidence="10 11">
        <text>nicotinate beta-D-ribonucleotide + ATP + H(+) = deamido-NAD(+) + diphosphate</text>
        <dbReference type="Rhea" id="RHEA:22860"/>
        <dbReference type="ChEBI" id="CHEBI:15378"/>
        <dbReference type="ChEBI" id="CHEBI:30616"/>
        <dbReference type="ChEBI" id="CHEBI:33019"/>
        <dbReference type="ChEBI" id="CHEBI:57502"/>
        <dbReference type="ChEBI" id="CHEBI:58437"/>
        <dbReference type="EC" id="2.7.7.18"/>
    </reaction>
</comment>
<dbReference type="NCBIfam" id="TIGR00125">
    <property type="entry name" value="cyt_tran_rel"/>
    <property type="match status" value="1"/>
</dbReference>
<dbReference type="InterPro" id="IPR014729">
    <property type="entry name" value="Rossmann-like_a/b/a_fold"/>
</dbReference>
<dbReference type="HAMAP" id="MF_00244">
    <property type="entry name" value="NaMN_adenylyltr"/>
    <property type="match status" value="1"/>
</dbReference>
<dbReference type="NCBIfam" id="TIGR00482">
    <property type="entry name" value="nicotinate (nicotinamide) nucleotide adenylyltransferase"/>
    <property type="match status" value="1"/>
</dbReference>
<keyword evidence="14" id="KW-1185">Reference proteome</keyword>
<keyword evidence="6 11" id="KW-0548">Nucleotidyltransferase</keyword>
<dbReference type="RefSeq" id="WP_225670446.1">
    <property type="nucleotide sequence ID" value="NZ_JAEDAH010000001.1"/>
</dbReference>
<evidence type="ECO:0000259" key="12">
    <source>
        <dbReference type="Pfam" id="PF01467"/>
    </source>
</evidence>
<evidence type="ECO:0000256" key="7">
    <source>
        <dbReference type="ARBA" id="ARBA00022741"/>
    </source>
</evidence>
<comment type="similarity">
    <text evidence="3 11">Belongs to the NadD family.</text>
</comment>
<accession>A0ABS7ZNG1</accession>
<evidence type="ECO:0000256" key="3">
    <source>
        <dbReference type="ARBA" id="ARBA00009014"/>
    </source>
</evidence>
<dbReference type="Proteomes" id="UP000714380">
    <property type="component" value="Unassembled WGS sequence"/>
</dbReference>
<keyword evidence="7 11" id="KW-0547">Nucleotide-binding</keyword>
<dbReference type="EC" id="2.7.7.18" evidence="11"/>
<evidence type="ECO:0000256" key="2">
    <source>
        <dbReference type="ARBA" id="ARBA00005019"/>
    </source>
</evidence>
<dbReference type="NCBIfam" id="NF000839">
    <property type="entry name" value="PRK00071.1-1"/>
    <property type="match status" value="1"/>
</dbReference>
<evidence type="ECO:0000256" key="11">
    <source>
        <dbReference type="HAMAP-Rule" id="MF_00244"/>
    </source>
</evidence>
<dbReference type="PANTHER" id="PTHR39321">
    <property type="entry name" value="NICOTINATE-NUCLEOTIDE ADENYLYLTRANSFERASE-RELATED"/>
    <property type="match status" value="1"/>
</dbReference>
<dbReference type="InterPro" id="IPR005248">
    <property type="entry name" value="NadD/NMNAT"/>
</dbReference>
<evidence type="ECO:0000256" key="8">
    <source>
        <dbReference type="ARBA" id="ARBA00022840"/>
    </source>
</evidence>
<reference evidence="13 14" key="1">
    <citation type="submission" date="2020-12" db="EMBL/GenBank/DDBJ databases">
        <title>Novel Thalassolituus-related marine hydrocarbonoclastic bacteria mediated algae-derived hydrocarbons mineralization in twilight zone of the northern South China Sea.</title>
        <authorList>
            <person name="Dong C."/>
        </authorList>
    </citation>
    <scope>NUCLEOTIDE SEQUENCE [LARGE SCALE GENOMIC DNA]</scope>
    <source>
        <strain evidence="13 14">IMCC1826</strain>
    </source>
</reference>
<keyword evidence="8 11" id="KW-0067">ATP-binding</keyword>
<dbReference type="InterPro" id="IPR004821">
    <property type="entry name" value="Cyt_trans-like"/>
</dbReference>